<dbReference type="PANTHER" id="PTHR43046">
    <property type="entry name" value="GDP-MANNOSE MANNOSYL HYDROLASE"/>
    <property type="match status" value="1"/>
</dbReference>
<dbReference type="EMBL" id="JABWTA010000001">
    <property type="protein sequence ID" value="NVE95911.1"/>
    <property type="molecule type" value="Genomic_DNA"/>
</dbReference>
<dbReference type="SUPFAM" id="SSF55811">
    <property type="entry name" value="Nudix"/>
    <property type="match status" value="1"/>
</dbReference>
<feature type="domain" description="Nudix hydrolase" evidence="3">
    <location>
        <begin position="30"/>
        <end position="156"/>
    </location>
</feature>
<proteinExistence type="predicted"/>
<gene>
    <name evidence="4" type="ORF">HUO12_13485</name>
</gene>
<keyword evidence="2 4" id="KW-0378">Hydrolase</keyword>
<dbReference type="GO" id="GO:0016787">
    <property type="term" value="F:hydrolase activity"/>
    <property type="evidence" value="ECO:0007669"/>
    <property type="project" value="UniProtKB-KW"/>
</dbReference>
<organism evidence="4 5">
    <name type="scientific">Altererythrobacter lutimaris</name>
    <dbReference type="NCBI Taxonomy" id="2743979"/>
    <lineage>
        <taxon>Bacteria</taxon>
        <taxon>Pseudomonadati</taxon>
        <taxon>Pseudomonadota</taxon>
        <taxon>Alphaproteobacteria</taxon>
        <taxon>Sphingomonadales</taxon>
        <taxon>Erythrobacteraceae</taxon>
        <taxon>Altererythrobacter</taxon>
    </lineage>
</organism>
<evidence type="ECO:0000313" key="5">
    <source>
        <dbReference type="Proteomes" id="UP000546031"/>
    </source>
</evidence>
<reference evidence="4 5" key="1">
    <citation type="submission" date="2020-06" db="EMBL/GenBank/DDBJ databases">
        <title>Altererythrobacter lutimaris sp. nov., a marine bacterium isolated from a tidal flat.</title>
        <authorList>
            <person name="Kim D."/>
            <person name="Yoo Y."/>
            <person name="Kim J.-J."/>
        </authorList>
    </citation>
    <scope>NUCLEOTIDE SEQUENCE [LARGE SCALE GENOMIC DNA]</scope>
    <source>
        <strain evidence="4 5">JGD-16</strain>
    </source>
</reference>
<dbReference type="PROSITE" id="PS51462">
    <property type="entry name" value="NUDIX"/>
    <property type="match status" value="1"/>
</dbReference>
<name>A0A850HF75_9SPHN</name>
<dbReference type="InterPro" id="IPR000086">
    <property type="entry name" value="NUDIX_hydrolase_dom"/>
</dbReference>
<dbReference type="RefSeq" id="WP_176274088.1">
    <property type="nucleotide sequence ID" value="NZ_JABWTA010000001.1"/>
</dbReference>
<dbReference type="AlphaFoldDB" id="A0A850HF75"/>
<dbReference type="InterPro" id="IPR020084">
    <property type="entry name" value="NUDIX_hydrolase_CS"/>
</dbReference>
<evidence type="ECO:0000256" key="1">
    <source>
        <dbReference type="ARBA" id="ARBA00001946"/>
    </source>
</evidence>
<evidence type="ECO:0000259" key="3">
    <source>
        <dbReference type="PROSITE" id="PS51462"/>
    </source>
</evidence>
<dbReference type="InterPro" id="IPR015797">
    <property type="entry name" value="NUDIX_hydrolase-like_dom_sf"/>
</dbReference>
<comment type="cofactor">
    <cofactor evidence="1">
        <name>Mg(2+)</name>
        <dbReference type="ChEBI" id="CHEBI:18420"/>
    </cofactor>
</comment>
<evidence type="ECO:0000256" key="2">
    <source>
        <dbReference type="ARBA" id="ARBA00022801"/>
    </source>
</evidence>
<dbReference type="PANTHER" id="PTHR43046:SF14">
    <property type="entry name" value="MUTT_NUDIX FAMILY PROTEIN"/>
    <property type="match status" value="1"/>
</dbReference>
<sequence>MLRLMPKPMHRAFYRLAHTMRTYYWRITRPTIHGCAMIAQNDAGEVLLVRPSYGKRLWQWPGGGVAEHEDVVSAASREVVEETGLQVEGVRSLGETRKMLYGATNVVHVFAGSARGRPRSDEREIEEAGWFAPDRLPNRRSIYVDEYLINYRGSLRI</sequence>
<dbReference type="PROSITE" id="PS00893">
    <property type="entry name" value="NUDIX_BOX"/>
    <property type="match status" value="1"/>
</dbReference>
<accession>A0A850HF75</accession>
<evidence type="ECO:0000313" key="4">
    <source>
        <dbReference type="EMBL" id="NVE95911.1"/>
    </source>
</evidence>
<comment type="caution">
    <text evidence="4">The sequence shown here is derived from an EMBL/GenBank/DDBJ whole genome shotgun (WGS) entry which is preliminary data.</text>
</comment>
<dbReference type="Proteomes" id="UP000546031">
    <property type="component" value="Unassembled WGS sequence"/>
</dbReference>
<keyword evidence="5" id="KW-1185">Reference proteome</keyword>
<dbReference type="Gene3D" id="3.90.79.10">
    <property type="entry name" value="Nucleoside Triphosphate Pyrophosphohydrolase"/>
    <property type="match status" value="1"/>
</dbReference>
<protein>
    <submittedName>
        <fullName evidence="4">NUDIX hydrolase</fullName>
    </submittedName>
</protein>
<dbReference type="Pfam" id="PF00293">
    <property type="entry name" value="NUDIX"/>
    <property type="match status" value="1"/>
</dbReference>